<keyword evidence="4 6" id="KW-1133">Transmembrane helix</keyword>
<dbReference type="RefSeq" id="WP_057897797.1">
    <property type="nucleotide sequence ID" value="NZ_CP080764.1"/>
</dbReference>
<reference evidence="7 8" key="1">
    <citation type="submission" date="2021-08" db="EMBL/GenBank/DDBJ databases">
        <title>Complete genome sequence of the strain Aneurinibacillus thermoaerophilus CCM 8960.</title>
        <authorList>
            <person name="Musilova J."/>
            <person name="Kourilova X."/>
            <person name="Pernicova I."/>
            <person name="Bezdicek M."/>
            <person name="Lengerova M."/>
            <person name="Obruca S."/>
            <person name="Sedlar K."/>
        </authorList>
    </citation>
    <scope>NUCLEOTIDE SEQUENCE [LARGE SCALE GENOMIC DNA]</scope>
    <source>
        <strain evidence="7 8">CCM 8960</strain>
    </source>
</reference>
<dbReference type="Proteomes" id="UP000826616">
    <property type="component" value="Chromosome"/>
</dbReference>
<feature type="transmembrane region" description="Helical" evidence="6">
    <location>
        <begin position="6"/>
        <end position="27"/>
    </location>
</feature>
<keyword evidence="3 6" id="KW-0812">Transmembrane</keyword>
<evidence type="ECO:0000256" key="3">
    <source>
        <dbReference type="ARBA" id="ARBA00022692"/>
    </source>
</evidence>
<keyword evidence="5 6" id="KW-0472">Membrane</keyword>
<comment type="subcellular location">
    <subcellularLocation>
        <location evidence="1">Cell membrane</location>
        <topology evidence="1">Multi-pass membrane protein</topology>
    </subcellularLocation>
</comment>
<feature type="transmembrane region" description="Helical" evidence="6">
    <location>
        <begin position="145"/>
        <end position="169"/>
    </location>
</feature>
<evidence type="ECO:0000256" key="2">
    <source>
        <dbReference type="ARBA" id="ARBA00022475"/>
    </source>
</evidence>
<name>A0ABX8YA04_ANETH</name>
<sequence length="204" mass="22273">MLQAFLHGMLLAFGLILPLGAQNVFVFTQGATQPSLVRALPVILTASLCDTLLIVLAVLGVSLIVLTFSWLKTLLFAAGILFLLYIGWITWRSDSHIKNGEQISLPPKKQIMFAVSVSLLNPHAILDTIGVIGTSSLGYTGGEKWAFTLSCILISYLWFFSLAIAGRILGTFDKTGRWMKAVNRISALLIWGVACYMAIQLLTI</sequence>
<dbReference type="PANTHER" id="PTHR30086">
    <property type="entry name" value="ARGININE EXPORTER PROTEIN ARGO"/>
    <property type="match status" value="1"/>
</dbReference>
<dbReference type="InterPro" id="IPR001123">
    <property type="entry name" value="LeuE-type"/>
</dbReference>
<protein>
    <submittedName>
        <fullName evidence="7">LysE/ArgO family amino acid transporter</fullName>
    </submittedName>
</protein>
<dbReference type="GeneID" id="97142737"/>
<proteinExistence type="predicted"/>
<feature type="transmembrane region" description="Helical" evidence="6">
    <location>
        <begin position="74"/>
        <end position="91"/>
    </location>
</feature>
<evidence type="ECO:0000256" key="5">
    <source>
        <dbReference type="ARBA" id="ARBA00023136"/>
    </source>
</evidence>
<evidence type="ECO:0000313" key="8">
    <source>
        <dbReference type="Proteomes" id="UP000826616"/>
    </source>
</evidence>
<dbReference type="Pfam" id="PF01810">
    <property type="entry name" value="LysE"/>
    <property type="match status" value="1"/>
</dbReference>
<gene>
    <name evidence="7" type="ORF">K3F53_15245</name>
</gene>
<dbReference type="PANTHER" id="PTHR30086:SF20">
    <property type="entry name" value="ARGININE EXPORTER PROTEIN ARGO-RELATED"/>
    <property type="match status" value="1"/>
</dbReference>
<dbReference type="EMBL" id="CP080764">
    <property type="protein sequence ID" value="QYY42200.1"/>
    <property type="molecule type" value="Genomic_DNA"/>
</dbReference>
<organism evidence="7 8">
    <name type="scientific">Aneurinibacillus thermoaerophilus</name>
    <dbReference type="NCBI Taxonomy" id="143495"/>
    <lineage>
        <taxon>Bacteria</taxon>
        <taxon>Bacillati</taxon>
        <taxon>Bacillota</taxon>
        <taxon>Bacilli</taxon>
        <taxon>Bacillales</taxon>
        <taxon>Paenibacillaceae</taxon>
        <taxon>Aneurinibacillus group</taxon>
        <taxon>Aneurinibacillus</taxon>
    </lineage>
</organism>
<evidence type="ECO:0000256" key="6">
    <source>
        <dbReference type="SAM" id="Phobius"/>
    </source>
</evidence>
<feature type="transmembrane region" description="Helical" evidence="6">
    <location>
        <begin position="181"/>
        <end position="202"/>
    </location>
</feature>
<accession>A0ABX8YA04</accession>
<evidence type="ECO:0000256" key="1">
    <source>
        <dbReference type="ARBA" id="ARBA00004651"/>
    </source>
</evidence>
<feature type="transmembrane region" description="Helical" evidence="6">
    <location>
        <begin position="39"/>
        <end position="68"/>
    </location>
</feature>
<keyword evidence="2" id="KW-1003">Cell membrane</keyword>
<evidence type="ECO:0000313" key="7">
    <source>
        <dbReference type="EMBL" id="QYY42200.1"/>
    </source>
</evidence>
<keyword evidence="8" id="KW-1185">Reference proteome</keyword>
<evidence type="ECO:0000256" key="4">
    <source>
        <dbReference type="ARBA" id="ARBA00022989"/>
    </source>
</evidence>